<name>A0A918MND2_9RHOB</name>
<dbReference type="EMBL" id="BMYQ01000010">
    <property type="protein sequence ID" value="GGW38354.1"/>
    <property type="molecule type" value="Genomic_DNA"/>
</dbReference>
<dbReference type="RefSeq" id="WP_189634549.1">
    <property type="nucleotide sequence ID" value="NZ_BMYQ01000010.1"/>
</dbReference>
<dbReference type="Proteomes" id="UP000628984">
    <property type="component" value="Unassembled WGS sequence"/>
</dbReference>
<evidence type="ECO:0000313" key="2">
    <source>
        <dbReference type="Proteomes" id="UP000628984"/>
    </source>
</evidence>
<dbReference type="CDD" id="cd15482">
    <property type="entry name" value="Sialidase_non-viral"/>
    <property type="match status" value="1"/>
</dbReference>
<reference evidence="1" key="1">
    <citation type="journal article" date="2014" name="Int. J. Syst. Evol. Microbiol.">
        <title>Complete genome sequence of Corynebacterium casei LMG S-19264T (=DSM 44701T), isolated from a smear-ripened cheese.</title>
        <authorList>
            <consortium name="US DOE Joint Genome Institute (JGI-PGF)"/>
            <person name="Walter F."/>
            <person name="Albersmeier A."/>
            <person name="Kalinowski J."/>
            <person name="Ruckert C."/>
        </authorList>
    </citation>
    <scope>NUCLEOTIDE SEQUENCE</scope>
    <source>
        <strain evidence="1">KCTC 23714</strain>
    </source>
</reference>
<sequence>MLRFALLALAASPAIGQEAIPLRDLLDATHVHGIAGGTGGLDSVTLASHHGLWSVDLATGTATRIGTSADDFMGYSVVSGDAGQAFASGHPAMGGNIGIIRTDDGGATWTHVSDGLDGPVDFHNLEVSRADPAVIYGIIHDGTVQRSADSGVTWEVSGQAPGELIDIATSYTDSDTIYAATEAGLFVSPDKGATWQGVTAGAPVTSVDVGADGLLRAAELGRGLLSIDAKGTVSVLSPELPDGYLLFLASTHADPHRLSALSAKGQLIFSDDGGATWTNAATD</sequence>
<evidence type="ECO:0008006" key="3">
    <source>
        <dbReference type="Google" id="ProtNLM"/>
    </source>
</evidence>
<protein>
    <recommendedName>
        <fullName evidence="3">Photosynthesis system II assembly factor Ycf48/Hcf136-like domain-containing protein</fullName>
    </recommendedName>
</protein>
<dbReference type="SUPFAM" id="SSF110296">
    <property type="entry name" value="Oligoxyloglucan reducing end-specific cellobiohydrolase"/>
    <property type="match status" value="1"/>
</dbReference>
<organism evidence="1 2">
    <name type="scientific">Gemmobacter lanyuensis</name>
    <dbReference type="NCBI Taxonomy" id="1054497"/>
    <lineage>
        <taxon>Bacteria</taxon>
        <taxon>Pseudomonadati</taxon>
        <taxon>Pseudomonadota</taxon>
        <taxon>Alphaproteobacteria</taxon>
        <taxon>Rhodobacterales</taxon>
        <taxon>Paracoccaceae</taxon>
        <taxon>Gemmobacter</taxon>
    </lineage>
</organism>
<dbReference type="AlphaFoldDB" id="A0A918MND2"/>
<proteinExistence type="predicted"/>
<gene>
    <name evidence="1" type="ORF">GCM10011452_28370</name>
</gene>
<dbReference type="Gene3D" id="2.130.10.10">
    <property type="entry name" value="YVTN repeat-like/Quinoprotein amine dehydrogenase"/>
    <property type="match status" value="1"/>
</dbReference>
<reference evidence="1" key="2">
    <citation type="submission" date="2020-09" db="EMBL/GenBank/DDBJ databases">
        <authorList>
            <person name="Sun Q."/>
            <person name="Kim S."/>
        </authorList>
    </citation>
    <scope>NUCLEOTIDE SEQUENCE</scope>
    <source>
        <strain evidence="1">KCTC 23714</strain>
    </source>
</reference>
<accession>A0A918MND2</accession>
<evidence type="ECO:0000313" key="1">
    <source>
        <dbReference type="EMBL" id="GGW38354.1"/>
    </source>
</evidence>
<keyword evidence="2" id="KW-1185">Reference proteome</keyword>
<dbReference type="InterPro" id="IPR015943">
    <property type="entry name" value="WD40/YVTN_repeat-like_dom_sf"/>
</dbReference>
<comment type="caution">
    <text evidence="1">The sequence shown here is derived from an EMBL/GenBank/DDBJ whole genome shotgun (WGS) entry which is preliminary data.</text>
</comment>